<dbReference type="Pfam" id="PF16353">
    <property type="entry name" value="LacZ_4"/>
    <property type="match status" value="1"/>
</dbReference>
<evidence type="ECO:0000256" key="3">
    <source>
        <dbReference type="ARBA" id="ARBA00012756"/>
    </source>
</evidence>
<dbReference type="SMART" id="SM01038">
    <property type="entry name" value="Bgal_small_N"/>
    <property type="match status" value="1"/>
</dbReference>
<dbReference type="InterPro" id="IPR014718">
    <property type="entry name" value="GH-type_carb-bd"/>
</dbReference>
<dbReference type="Pfam" id="PF02837">
    <property type="entry name" value="Glyco_hydro_2_N"/>
    <property type="match status" value="1"/>
</dbReference>
<dbReference type="InterPro" id="IPR006103">
    <property type="entry name" value="Glyco_hydro_2_cat"/>
</dbReference>
<dbReference type="InterPro" id="IPR008979">
    <property type="entry name" value="Galactose-bd-like_sf"/>
</dbReference>
<dbReference type="PANTHER" id="PTHR46323:SF2">
    <property type="entry name" value="BETA-GALACTOSIDASE"/>
    <property type="match status" value="1"/>
</dbReference>
<sequence length="1015" mass="112994">MSDRQASLDWLADPAVFKVNRLDAHSDHRYYATVEEAEAGAPMKMRHSLNGSWSFHYAANPASRPADFHAEGFSTAGWGDIQVPGHIQLQGWGQPQYVNTMYPWDGLEAIRPPQLPEHNPVGSYVKEFELPADWDGRPTFISFQGVESAFYVWLNGEFVGYAEDSFTPSEFDLTPHIRGGANRLAVAVYQRSTGSWLEDQDFWRFSGIFRDVYLYTTPDIHAVDLEVRADLDDTYRLGTLHASIRLADAAPAGSYALLRLRDPHGAVVAESGQVALDAAGRIAAVLEAGEVQPWSAELPRLYSLLVTIHRPGGELVEAIVQKAGFRRFELKDKLMLVNGKRIVFKGVNRHEFNSRSGRAIGKEDMLRDIRILKQNNLNAVRTSHYPNQTLWYELCDEYGIYVIDEMNLESHGSWQKMGAVEPSWNVPGDLPEWQDIVLDRAASMLERDKNHPSIVIWSCGNESYAGEVILNVSNYFRERDPSRLVHYEGVFHNRAFNDTSDMESRMYAKPADIEAYLNDDPQKPYISCEYMHAMGNSVGGMHKYTELEDKYPLYQGGFIWDYLDQALIRKDRYGKEYLAYGGDFGDRPTDYSFCGNGIVHADGTVSPKMQEVKFLYQNYRLTPSLDSISVRSGSLFAGTGHLELACRLLRDGALVHEAIVPLEVGPGEEAEVPSGLPQGIAEAPGEYVIEASLRLRDDQLWAAAGHEVAFGQSVARVEREAAEPLPAGEIDVVEGDVNIGVFGRGWQALFSKQAHSLVSLRYGGREVIESPPMPLFWRATTDNDKGTALAYTHGAWLAASVARRCTGWELTQEAGTVTVAYRYEFSTAPGAWLTVAYTVRADGSIRVRTEYKGAQGLADLPILALTFKTSADYGQTKWYALGPEENYSDRCHGARLGTFSRAVAELPSRYLVPQESGNRTGVRRLDVLDAQGNGFAVAAVSEPLECNVSPHSAMELENAAHVWELPAVHYTNVTVAAKQLGVGGDDSWGAPVHPEFRIPSDRDYAFEFILEPSRM</sequence>
<dbReference type="AlphaFoldDB" id="A0A2N5N4B0"/>
<dbReference type="InterPro" id="IPR032312">
    <property type="entry name" value="LacZ_4"/>
</dbReference>
<evidence type="ECO:0000256" key="8">
    <source>
        <dbReference type="RuleBase" id="RU361154"/>
    </source>
</evidence>
<dbReference type="Pfam" id="PF02836">
    <property type="entry name" value="Glyco_hydro_2_C"/>
    <property type="match status" value="1"/>
</dbReference>
<organism evidence="10 11">
    <name type="scientific">Paenibacillus pasadenensis</name>
    <dbReference type="NCBI Taxonomy" id="217090"/>
    <lineage>
        <taxon>Bacteria</taxon>
        <taxon>Bacillati</taxon>
        <taxon>Bacillota</taxon>
        <taxon>Bacilli</taxon>
        <taxon>Bacillales</taxon>
        <taxon>Paenibacillaceae</taxon>
        <taxon>Paenibacillus</taxon>
    </lineage>
</organism>
<dbReference type="PROSITE" id="PS00719">
    <property type="entry name" value="GLYCOSYL_HYDROL_F2_1"/>
    <property type="match status" value="1"/>
</dbReference>
<comment type="caution">
    <text evidence="10">The sequence shown here is derived from an EMBL/GenBank/DDBJ whole genome shotgun (WGS) entry which is preliminary data.</text>
</comment>
<comment type="catalytic activity">
    <reaction evidence="1 8">
        <text>Hydrolysis of terminal non-reducing beta-D-galactose residues in beta-D-galactosides.</text>
        <dbReference type="EC" id="3.2.1.23"/>
    </reaction>
</comment>
<evidence type="ECO:0000256" key="7">
    <source>
        <dbReference type="ARBA" id="ARBA00032230"/>
    </source>
</evidence>
<gene>
    <name evidence="10" type="ORF">B8V81_3617</name>
</gene>
<dbReference type="SUPFAM" id="SSF74650">
    <property type="entry name" value="Galactose mutarotase-like"/>
    <property type="match status" value="1"/>
</dbReference>
<protein>
    <recommendedName>
        <fullName evidence="4 8">Beta-galactosidase</fullName>
        <ecNumber evidence="3 8">3.2.1.23</ecNumber>
    </recommendedName>
    <alternativeName>
        <fullName evidence="7 8">Lactase</fullName>
    </alternativeName>
</protein>
<dbReference type="InterPro" id="IPR023230">
    <property type="entry name" value="Glyco_hydro_2_CS"/>
</dbReference>
<reference evidence="10 11" key="1">
    <citation type="submission" date="2017-05" db="EMBL/GenBank/DDBJ databases">
        <title>Functional genome analysis of Paenibacillus pasadenensis strain R16: insights on endophytic life style and antifungal activity.</title>
        <authorList>
            <person name="Passera A."/>
            <person name="Marcolungo L."/>
            <person name="Casati P."/>
            <person name="Brasca M."/>
            <person name="Quaglino F."/>
            <person name="Delledonne M."/>
        </authorList>
    </citation>
    <scope>NUCLEOTIDE SEQUENCE [LARGE SCALE GENOMIC DNA]</scope>
    <source>
        <strain evidence="10 11">R16</strain>
    </source>
</reference>
<dbReference type="PANTHER" id="PTHR46323">
    <property type="entry name" value="BETA-GALACTOSIDASE"/>
    <property type="match status" value="1"/>
</dbReference>
<dbReference type="InterPro" id="IPR006101">
    <property type="entry name" value="Glyco_hydro_2"/>
</dbReference>
<dbReference type="SUPFAM" id="SSF49785">
    <property type="entry name" value="Galactose-binding domain-like"/>
    <property type="match status" value="1"/>
</dbReference>
<dbReference type="InterPro" id="IPR004199">
    <property type="entry name" value="B-gal_small/dom_5"/>
</dbReference>
<keyword evidence="5 8" id="KW-0378">Hydrolase</keyword>
<dbReference type="Gene3D" id="2.70.98.10">
    <property type="match status" value="1"/>
</dbReference>
<dbReference type="InterPro" id="IPR050347">
    <property type="entry name" value="Bact_Beta-galactosidase"/>
</dbReference>
<evidence type="ECO:0000256" key="5">
    <source>
        <dbReference type="ARBA" id="ARBA00022801"/>
    </source>
</evidence>
<dbReference type="PROSITE" id="PS00608">
    <property type="entry name" value="GLYCOSYL_HYDROL_F2_2"/>
    <property type="match status" value="1"/>
</dbReference>
<dbReference type="EC" id="3.2.1.23" evidence="3 8"/>
<evidence type="ECO:0000256" key="4">
    <source>
        <dbReference type="ARBA" id="ARBA00013303"/>
    </source>
</evidence>
<dbReference type="Pfam" id="PF00703">
    <property type="entry name" value="Glyco_hydro_2"/>
    <property type="match status" value="1"/>
</dbReference>
<keyword evidence="11" id="KW-1185">Reference proteome</keyword>
<dbReference type="Gene3D" id="3.20.20.80">
    <property type="entry name" value="Glycosidases"/>
    <property type="match status" value="1"/>
</dbReference>
<dbReference type="InterPro" id="IPR006102">
    <property type="entry name" value="Ig-like_GH2"/>
</dbReference>
<comment type="similarity">
    <text evidence="2 8">Belongs to the glycosyl hydrolase 2 family.</text>
</comment>
<dbReference type="Gene3D" id="2.60.120.260">
    <property type="entry name" value="Galactose-binding domain-like"/>
    <property type="match status" value="1"/>
</dbReference>
<dbReference type="GO" id="GO:0004565">
    <property type="term" value="F:beta-galactosidase activity"/>
    <property type="evidence" value="ECO:0007669"/>
    <property type="project" value="UniProtKB-EC"/>
</dbReference>
<dbReference type="GO" id="GO:0005990">
    <property type="term" value="P:lactose catabolic process"/>
    <property type="evidence" value="ECO:0007669"/>
    <property type="project" value="TreeGrafter"/>
</dbReference>
<dbReference type="RefSeq" id="WP_101808882.1">
    <property type="nucleotide sequence ID" value="NZ_NFEZ01000004.1"/>
</dbReference>
<name>A0A2N5N4B0_9BACL</name>
<dbReference type="InterPro" id="IPR013783">
    <property type="entry name" value="Ig-like_fold"/>
</dbReference>
<dbReference type="SUPFAM" id="SSF49303">
    <property type="entry name" value="beta-Galactosidase/glucuronidase domain"/>
    <property type="match status" value="2"/>
</dbReference>
<evidence type="ECO:0000313" key="11">
    <source>
        <dbReference type="Proteomes" id="UP000234789"/>
    </source>
</evidence>
<evidence type="ECO:0000256" key="6">
    <source>
        <dbReference type="ARBA" id="ARBA00023295"/>
    </source>
</evidence>
<dbReference type="Pfam" id="PF02929">
    <property type="entry name" value="Bgal_small_N"/>
    <property type="match status" value="1"/>
</dbReference>
<dbReference type="GO" id="GO:0009341">
    <property type="term" value="C:beta-galactosidase complex"/>
    <property type="evidence" value="ECO:0007669"/>
    <property type="project" value="InterPro"/>
</dbReference>
<dbReference type="Gene3D" id="2.60.40.10">
    <property type="entry name" value="Immunoglobulins"/>
    <property type="match status" value="2"/>
</dbReference>
<dbReference type="InterPro" id="IPR011013">
    <property type="entry name" value="Gal_mutarotase_sf_dom"/>
</dbReference>
<keyword evidence="6 8" id="KW-0326">Glycosidase</keyword>
<feature type="domain" description="Beta galactosidase small chain/" evidence="9">
    <location>
        <begin position="740"/>
        <end position="1011"/>
    </location>
</feature>
<evidence type="ECO:0000256" key="1">
    <source>
        <dbReference type="ARBA" id="ARBA00001412"/>
    </source>
</evidence>
<evidence type="ECO:0000313" key="10">
    <source>
        <dbReference type="EMBL" id="PLT45186.1"/>
    </source>
</evidence>
<dbReference type="InterPro" id="IPR023232">
    <property type="entry name" value="Glyco_hydro_2_AS"/>
</dbReference>
<dbReference type="EMBL" id="NFEZ01000004">
    <property type="protein sequence ID" value="PLT45186.1"/>
    <property type="molecule type" value="Genomic_DNA"/>
</dbReference>
<proteinExistence type="inferred from homology"/>
<evidence type="ECO:0000259" key="9">
    <source>
        <dbReference type="SMART" id="SM01038"/>
    </source>
</evidence>
<accession>A0A2N5N4B0</accession>
<dbReference type="SUPFAM" id="SSF51445">
    <property type="entry name" value="(Trans)glycosidases"/>
    <property type="match status" value="1"/>
</dbReference>
<dbReference type="GO" id="GO:0030246">
    <property type="term" value="F:carbohydrate binding"/>
    <property type="evidence" value="ECO:0007669"/>
    <property type="project" value="InterPro"/>
</dbReference>
<dbReference type="InterPro" id="IPR017853">
    <property type="entry name" value="GH"/>
</dbReference>
<dbReference type="InterPro" id="IPR036156">
    <property type="entry name" value="Beta-gal/glucu_dom_sf"/>
</dbReference>
<dbReference type="InterPro" id="IPR006104">
    <property type="entry name" value="Glyco_hydro_2_N"/>
</dbReference>
<evidence type="ECO:0000256" key="2">
    <source>
        <dbReference type="ARBA" id="ARBA00007401"/>
    </source>
</evidence>
<dbReference type="Proteomes" id="UP000234789">
    <property type="component" value="Unassembled WGS sequence"/>
</dbReference>
<dbReference type="PRINTS" id="PR00132">
    <property type="entry name" value="GLHYDRLASE2"/>
</dbReference>